<dbReference type="PANTHER" id="PTHR12713">
    <property type="entry name" value="VACUOLAR ATP SYNTHASE SUBUNIT G"/>
    <property type="match status" value="1"/>
</dbReference>
<keyword evidence="5 6" id="KW-0406">Ion transport</keyword>
<comment type="similarity">
    <text evidence="2 6">Belongs to the V-ATPase G subunit family.</text>
</comment>
<feature type="coiled-coil region" evidence="7">
    <location>
        <begin position="32"/>
        <end position="92"/>
    </location>
</feature>
<dbReference type="Pfam" id="PF03179">
    <property type="entry name" value="V-ATPase_G"/>
    <property type="match status" value="1"/>
</dbReference>
<comment type="caution">
    <text evidence="8">The sequence shown here is derived from an EMBL/GenBank/DDBJ whole genome shotgun (WGS) entry which is preliminary data.</text>
</comment>
<evidence type="ECO:0000256" key="7">
    <source>
        <dbReference type="SAM" id="Coils"/>
    </source>
</evidence>
<evidence type="ECO:0000313" key="8">
    <source>
        <dbReference type="EMBL" id="KAK9828540.1"/>
    </source>
</evidence>
<keyword evidence="7" id="KW-0175">Coiled coil</keyword>
<dbReference type="GO" id="GO:0000221">
    <property type="term" value="C:vacuolar proton-transporting V-type ATPase, V1 domain"/>
    <property type="evidence" value="ECO:0007669"/>
    <property type="project" value="TreeGrafter"/>
</dbReference>
<evidence type="ECO:0000256" key="2">
    <source>
        <dbReference type="ARBA" id="ARBA00010066"/>
    </source>
</evidence>
<evidence type="ECO:0000256" key="5">
    <source>
        <dbReference type="ARBA" id="ARBA00023065"/>
    </source>
</evidence>
<proteinExistence type="inferred from homology"/>
<evidence type="ECO:0000256" key="6">
    <source>
        <dbReference type="RuleBase" id="RU364019"/>
    </source>
</evidence>
<evidence type="ECO:0000256" key="3">
    <source>
        <dbReference type="ARBA" id="ARBA00022448"/>
    </source>
</evidence>
<sequence>MQISAGADGIQRLLAAEQEAQAIVTKARKAKADRLKQAKAEADREIKAYKTERENLYQKRIQEDSSSSGENVRRLEAESAQEVRRIEQAVAAKKQELLDWLLSLVTTVKLTK</sequence>
<dbReference type="NCBIfam" id="TIGR01147">
    <property type="entry name" value="V_ATP_synt_G"/>
    <property type="match status" value="1"/>
</dbReference>
<dbReference type="GO" id="GO:0016887">
    <property type="term" value="F:ATP hydrolysis activity"/>
    <property type="evidence" value="ECO:0007669"/>
    <property type="project" value="TreeGrafter"/>
</dbReference>
<accession>A0AAW1R3J9</accession>
<evidence type="ECO:0000313" key="9">
    <source>
        <dbReference type="Proteomes" id="UP001489004"/>
    </source>
</evidence>
<dbReference type="PANTHER" id="PTHR12713:SF11">
    <property type="entry name" value="V-TYPE PROTON ATPASE SUBUNIT G"/>
    <property type="match status" value="1"/>
</dbReference>
<dbReference type="EMBL" id="JALJOR010000001">
    <property type="protein sequence ID" value="KAK9828540.1"/>
    <property type="molecule type" value="Genomic_DNA"/>
</dbReference>
<dbReference type="FunFam" id="1.20.5.2950:FF:000001">
    <property type="entry name" value="V-type proton ATPase subunit G"/>
    <property type="match status" value="1"/>
</dbReference>
<dbReference type="AlphaFoldDB" id="A0AAW1R3J9"/>
<protein>
    <recommendedName>
        <fullName evidence="6">V-type proton ATPase subunit G</fullName>
    </recommendedName>
</protein>
<reference evidence="8 9" key="1">
    <citation type="journal article" date="2024" name="Nat. Commun.">
        <title>Phylogenomics reveals the evolutionary origins of lichenization in chlorophyte algae.</title>
        <authorList>
            <person name="Puginier C."/>
            <person name="Libourel C."/>
            <person name="Otte J."/>
            <person name="Skaloud P."/>
            <person name="Haon M."/>
            <person name="Grisel S."/>
            <person name="Petersen M."/>
            <person name="Berrin J.G."/>
            <person name="Delaux P.M."/>
            <person name="Dal Grande F."/>
            <person name="Keller J."/>
        </authorList>
    </citation>
    <scope>NUCLEOTIDE SEQUENCE [LARGE SCALE GENOMIC DNA]</scope>
    <source>
        <strain evidence="8 9">SAG 2043</strain>
    </source>
</reference>
<dbReference type="GO" id="GO:0046961">
    <property type="term" value="F:proton-transporting ATPase activity, rotational mechanism"/>
    <property type="evidence" value="ECO:0007669"/>
    <property type="project" value="InterPro"/>
</dbReference>
<dbReference type="Gene3D" id="1.20.5.2950">
    <property type="match status" value="1"/>
</dbReference>
<keyword evidence="4 6" id="KW-0375">Hydrogen ion transport</keyword>
<comment type="function">
    <text evidence="6">Subunit of the V1 complex of vacuolar(H+)-ATPase (V-ATPase), a multisubunit enzyme composed of a peripheral complex (V1) that hydrolyzes ATP and a membrane integral complex (V0) that translocates protons. V-ATPase is responsible for acidifying and maintaining the pH of intracellular compartments and in some cell types, is targeted to the plasma membrane, where it is responsible for acidifying the extracellular environment.</text>
</comment>
<organism evidence="8 9">
    <name type="scientific">[Myrmecia] bisecta</name>
    <dbReference type="NCBI Taxonomy" id="41462"/>
    <lineage>
        <taxon>Eukaryota</taxon>
        <taxon>Viridiplantae</taxon>
        <taxon>Chlorophyta</taxon>
        <taxon>core chlorophytes</taxon>
        <taxon>Trebouxiophyceae</taxon>
        <taxon>Trebouxiales</taxon>
        <taxon>Trebouxiaceae</taxon>
        <taxon>Myrmecia</taxon>
    </lineage>
</organism>
<evidence type="ECO:0000256" key="4">
    <source>
        <dbReference type="ARBA" id="ARBA00022781"/>
    </source>
</evidence>
<comment type="subunit">
    <text evidence="6">V-ATPase is a heteromultimeric enzyme made up of two complexes: the ATP-hydrolytic V1 complex and the proton translocation V0 complex.</text>
</comment>
<name>A0AAW1R3J9_9CHLO</name>
<dbReference type="Proteomes" id="UP001489004">
    <property type="component" value="Unassembled WGS sequence"/>
</dbReference>
<gene>
    <name evidence="8" type="ORF">WJX72_000656</name>
</gene>
<dbReference type="InterPro" id="IPR005124">
    <property type="entry name" value="V-ATPase_G"/>
</dbReference>
<keyword evidence="3 6" id="KW-0813">Transport</keyword>
<keyword evidence="9" id="KW-1185">Reference proteome</keyword>
<comment type="function">
    <text evidence="1">Catalytic subunit of the peripheral V1 complex of vacuolar ATPase (V-ATPase). V-ATPase is responsible for acidifying a variety of intracellular compartments in eukaryotic cells.</text>
</comment>
<evidence type="ECO:0000256" key="1">
    <source>
        <dbReference type="ARBA" id="ARBA00003847"/>
    </source>
</evidence>